<organism evidence="3 4">
    <name type="scientific">Streptomyces dysideae</name>
    <dbReference type="NCBI Taxonomy" id="909626"/>
    <lineage>
        <taxon>Bacteria</taxon>
        <taxon>Bacillati</taxon>
        <taxon>Actinomycetota</taxon>
        <taxon>Actinomycetes</taxon>
        <taxon>Kitasatosporales</taxon>
        <taxon>Streptomycetaceae</taxon>
        <taxon>Streptomyces</taxon>
    </lineage>
</organism>
<gene>
    <name evidence="3" type="ORF">AQJ91_05425</name>
</gene>
<sequence>MRRTRRLARLFISALVAMAITWIAAAPANAAPSRGNTEGTVIFIHGYDPFGEAEFDCADYWRKARNYFKDKKNWDGNLYTYGYYHGNTNCSWNISYHDGHITDRNTSLNTIAKKMAWHIYDKYSSNNSKKVDIVAHSMGGLIVRTMLRHVALNATGWPPYLYVEDVVTLGTPHNGANSNYVWLCRDKLQCRQMTRGGSFLENLGPVTYDSDMGTDWTVMSSFNDGTVGEVSGVYPYAEHKIQYSNLPGSDDHNALRKEYSDTHRGRVKNGGEWSDYFQVAAPLERARLAVYHHASR</sequence>
<dbReference type="InterPro" id="IPR012908">
    <property type="entry name" value="PGAP1-ab_dom-like"/>
</dbReference>
<evidence type="ECO:0000259" key="2">
    <source>
        <dbReference type="Pfam" id="PF07819"/>
    </source>
</evidence>
<dbReference type="RefSeq" id="WP_067016900.1">
    <property type="nucleotide sequence ID" value="NZ_KQ949076.1"/>
</dbReference>
<dbReference type="STRING" id="909626.AQJ91_05425"/>
<keyword evidence="1" id="KW-0732">Signal</keyword>
<dbReference type="OrthoDB" id="8871309at2"/>
<dbReference type="AlphaFoldDB" id="A0A101V3W6"/>
<keyword evidence="4" id="KW-1185">Reference proteome</keyword>
<protein>
    <recommendedName>
        <fullName evidence="2">GPI inositol-deacylase PGAP1-like alpha/beta domain-containing protein</fullName>
    </recommendedName>
</protein>
<feature type="signal peptide" evidence="1">
    <location>
        <begin position="1"/>
        <end position="30"/>
    </location>
</feature>
<evidence type="ECO:0000313" key="4">
    <source>
        <dbReference type="Proteomes" id="UP000053260"/>
    </source>
</evidence>
<feature type="chain" id="PRO_5007108721" description="GPI inositol-deacylase PGAP1-like alpha/beta domain-containing protein" evidence="1">
    <location>
        <begin position="31"/>
        <end position="296"/>
    </location>
</feature>
<comment type="caution">
    <text evidence="3">The sequence shown here is derived from an EMBL/GenBank/DDBJ whole genome shotgun (WGS) entry which is preliminary data.</text>
</comment>
<dbReference type="Proteomes" id="UP000053260">
    <property type="component" value="Unassembled WGS sequence"/>
</dbReference>
<evidence type="ECO:0000256" key="1">
    <source>
        <dbReference type="SAM" id="SignalP"/>
    </source>
</evidence>
<feature type="domain" description="GPI inositol-deacylase PGAP1-like alpha/beta" evidence="2">
    <location>
        <begin position="40"/>
        <end position="177"/>
    </location>
</feature>
<dbReference type="Pfam" id="PF07819">
    <property type="entry name" value="PGAP1"/>
    <property type="match status" value="1"/>
</dbReference>
<proteinExistence type="predicted"/>
<dbReference type="InterPro" id="IPR029058">
    <property type="entry name" value="AB_hydrolase_fold"/>
</dbReference>
<dbReference type="SUPFAM" id="SSF53474">
    <property type="entry name" value="alpha/beta-Hydrolases"/>
    <property type="match status" value="1"/>
</dbReference>
<name>A0A101V3W6_9ACTN</name>
<accession>A0A101V3W6</accession>
<dbReference type="EMBL" id="LMXB01000019">
    <property type="protein sequence ID" value="KUO22032.1"/>
    <property type="molecule type" value="Genomic_DNA"/>
</dbReference>
<dbReference type="GO" id="GO:0016788">
    <property type="term" value="F:hydrolase activity, acting on ester bonds"/>
    <property type="evidence" value="ECO:0007669"/>
    <property type="project" value="InterPro"/>
</dbReference>
<dbReference type="Gene3D" id="3.40.50.1820">
    <property type="entry name" value="alpha/beta hydrolase"/>
    <property type="match status" value="1"/>
</dbReference>
<evidence type="ECO:0000313" key="3">
    <source>
        <dbReference type="EMBL" id="KUO22032.1"/>
    </source>
</evidence>
<reference evidence="3 4" key="1">
    <citation type="submission" date="2015-10" db="EMBL/GenBank/DDBJ databases">
        <title>Draft genome sequence of Streptomyces sp. RV15, isolated from a marine sponge.</title>
        <authorList>
            <person name="Ruckert C."/>
            <person name="Abdelmohsen U.R."/>
            <person name="Winkler A."/>
            <person name="Hentschel U."/>
            <person name="Kalinowski J."/>
            <person name="Kampfer P."/>
            <person name="Glaeser S."/>
        </authorList>
    </citation>
    <scope>NUCLEOTIDE SEQUENCE [LARGE SCALE GENOMIC DNA]</scope>
    <source>
        <strain evidence="3 4">RV15</strain>
    </source>
</reference>